<reference evidence="2" key="1">
    <citation type="submission" date="2022-11" db="EMBL/GenBank/DDBJ databases">
        <authorList>
            <person name="Scott C."/>
            <person name="Bruce N."/>
        </authorList>
    </citation>
    <scope>NUCLEOTIDE SEQUENCE</scope>
</reference>
<feature type="region of interest" description="Disordered" evidence="1">
    <location>
        <begin position="1"/>
        <end position="27"/>
    </location>
</feature>
<organism evidence="2 3">
    <name type="scientific">Parascedosporium putredinis</name>
    <dbReference type="NCBI Taxonomy" id="1442378"/>
    <lineage>
        <taxon>Eukaryota</taxon>
        <taxon>Fungi</taxon>
        <taxon>Dikarya</taxon>
        <taxon>Ascomycota</taxon>
        <taxon>Pezizomycotina</taxon>
        <taxon>Sordariomycetes</taxon>
        <taxon>Hypocreomycetidae</taxon>
        <taxon>Microascales</taxon>
        <taxon>Microascaceae</taxon>
        <taxon>Parascedosporium</taxon>
    </lineage>
</organism>
<name>A0A9P1H8T3_9PEZI</name>
<feature type="compositionally biased region" description="Low complexity" evidence="1">
    <location>
        <begin position="123"/>
        <end position="143"/>
    </location>
</feature>
<feature type="compositionally biased region" description="Acidic residues" evidence="1">
    <location>
        <begin position="185"/>
        <end position="199"/>
    </location>
</feature>
<evidence type="ECO:0000256" key="1">
    <source>
        <dbReference type="SAM" id="MobiDB-lite"/>
    </source>
</evidence>
<sequence length="208" mass="23501">MSTFTDEELDRDWKPNGRRPQSSIAPSPVLSAELMDIFKIDNSVADLDEQVDKQYVIKFSSQDISSFPTTPSRCDDKHNVTQQTTELEDLEKRLREMEERLRRSKARLSRQGIPNFDPSLIEAAGAQAQQQKQQQQQQQQQAQNAHPRHVEEQFQKNKSRPGSSMTARPAPSAGDMPPTPGASEGEYEVVDAADLDDDEVAHPRSRRS</sequence>
<evidence type="ECO:0000313" key="2">
    <source>
        <dbReference type="EMBL" id="CAI4217355.1"/>
    </source>
</evidence>
<feature type="compositionally biased region" description="Acidic residues" evidence="1">
    <location>
        <begin position="1"/>
        <end position="10"/>
    </location>
</feature>
<keyword evidence="3" id="KW-1185">Reference proteome</keyword>
<dbReference type="OrthoDB" id="5408734at2759"/>
<dbReference type="AlphaFoldDB" id="A0A9P1H8T3"/>
<accession>A0A9P1H8T3</accession>
<feature type="compositionally biased region" description="Basic and acidic residues" evidence="1">
    <location>
        <begin position="90"/>
        <end position="101"/>
    </location>
</feature>
<protein>
    <submittedName>
        <fullName evidence="2">Uncharacterized protein</fullName>
    </submittedName>
</protein>
<dbReference type="Proteomes" id="UP000838763">
    <property type="component" value="Unassembled WGS sequence"/>
</dbReference>
<gene>
    <name evidence="2" type="ORF">PPNO1_LOCUS6968</name>
</gene>
<proteinExistence type="predicted"/>
<evidence type="ECO:0000313" key="3">
    <source>
        <dbReference type="Proteomes" id="UP000838763"/>
    </source>
</evidence>
<comment type="caution">
    <text evidence="2">The sequence shown here is derived from an EMBL/GenBank/DDBJ whole genome shotgun (WGS) entry which is preliminary data.</text>
</comment>
<dbReference type="EMBL" id="CALLCH030000016">
    <property type="protein sequence ID" value="CAI4217355.1"/>
    <property type="molecule type" value="Genomic_DNA"/>
</dbReference>
<feature type="region of interest" description="Disordered" evidence="1">
    <location>
        <begin position="64"/>
        <end position="208"/>
    </location>
</feature>